<reference evidence="6 7" key="1">
    <citation type="journal article" date="2016" name="Gene">
        <title>PacBio SMRT assembly of a complex multi-replicon genome reveals chlorocatechol degradative operon in a region of genome plasticity.</title>
        <authorList>
            <person name="Ricker N."/>
            <person name="Shen S.Y."/>
            <person name="Goordial J."/>
            <person name="Jin S."/>
            <person name="Fulthorpe R.R."/>
        </authorList>
    </citation>
    <scope>NUCLEOTIDE SEQUENCE [LARGE SCALE GENOMIC DNA]</scope>
    <source>
        <strain evidence="6 7">OLGA172</strain>
    </source>
</reference>
<dbReference type="Gene3D" id="3.40.190.290">
    <property type="match status" value="1"/>
</dbReference>
<evidence type="ECO:0000256" key="2">
    <source>
        <dbReference type="ARBA" id="ARBA00023015"/>
    </source>
</evidence>
<proteinExistence type="inferred from homology"/>
<comment type="similarity">
    <text evidence="1">Belongs to the LysR transcriptional regulatory family.</text>
</comment>
<dbReference type="PROSITE" id="PS50931">
    <property type="entry name" value="HTH_LYSR"/>
    <property type="match status" value="1"/>
</dbReference>
<keyword evidence="7" id="KW-1185">Reference proteome</keyword>
<dbReference type="RefSeq" id="WP_063498595.1">
    <property type="nucleotide sequence ID" value="NZ_CP014579.1"/>
</dbReference>
<sequence>MDILHSMRVFTRVVDAGGFTAAALSMDITTGHASRAVAELEAHLQARLLHRTTRRVALTDTGARFLSRCEQILEAVDQAEVEARDAIFRPAGKLRVHAMGSFSQHYVVPAIGRYQQRYPDVRIELTLTQRVPDLLEEGYDVSLVASTGLEDSGLICQRLGTAFSIVCASPEYLAKHGVPQCPADLVGHTCLQLESPVFRSNLWTLHRADDIENIELGPSTFKVNIADAMVVAVKTGIGIGLLPIYTAMDGLSSGELTRILPEYVSQEMDIYAMYLSREFLDSKIRTWVDFLREEMPKRLEVDVAKLRSE</sequence>
<dbReference type="PANTHER" id="PTHR30537:SF5">
    <property type="entry name" value="HTH-TYPE TRANSCRIPTIONAL ACTIVATOR TTDR-RELATED"/>
    <property type="match status" value="1"/>
</dbReference>
<dbReference type="AlphaFoldDB" id="A0A160FRV4"/>
<dbReference type="SUPFAM" id="SSF46785">
    <property type="entry name" value="Winged helix' DNA-binding domain"/>
    <property type="match status" value="1"/>
</dbReference>
<name>A0A160FRV4_9BURK</name>
<evidence type="ECO:0000313" key="7">
    <source>
        <dbReference type="Proteomes" id="UP000076852"/>
    </source>
</evidence>
<dbReference type="InterPro" id="IPR000847">
    <property type="entry name" value="LysR_HTH_N"/>
</dbReference>
<organism evidence="6 7">
    <name type="scientific">Paraburkholderia phytofirmans OLGA172</name>
    <dbReference type="NCBI Taxonomy" id="1417228"/>
    <lineage>
        <taxon>Bacteria</taxon>
        <taxon>Pseudomonadati</taxon>
        <taxon>Pseudomonadota</taxon>
        <taxon>Betaproteobacteria</taxon>
        <taxon>Burkholderiales</taxon>
        <taxon>Burkholderiaceae</taxon>
        <taxon>Paraburkholderia</taxon>
    </lineage>
</organism>
<dbReference type="Pfam" id="PF03466">
    <property type="entry name" value="LysR_substrate"/>
    <property type="match status" value="1"/>
</dbReference>
<keyword evidence="3" id="KW-0238">DNA-binding</keyword>
<keyword evidence="4" id="KW-0804">Transcription</keyword>
<dbReference type="GO" id="GO:0003700">
    <property type="term" value="F:DNA-binding transcription factor activity"/>
    <property type="evidence" value="ECO:0007669"/>
    <property type="project" value="InterPro"/>
</dbReference>
<gene>
    <name evidence="6" type="ORF">AYM40_23245</name>
</gene>
<dbReference type="InterPro" id="IPR005119">
    <property type="entry name" value="LysR_subst-bd"/>
</dbReference>
<dbReference type="OrthoDB" id="9786526at2"/>
<protein>
    <submittedName>
        <fullName evidence="6">LysR family transcriptional regulator</fullName>
    </submittedName>
</protein>
<dbReference type="SUPFAM" id="SSF53850">
    <property type="entry name" value="Periplasmic binding protein-like II"/>
    <property type="match status" value="1"/>
</dbReference>
<dbReference type="InterPro" id="IPR058163">
    <property type="entry name" value="LysR-type_TF_proteobact-type"/>
</dbReference>
<dbReference type="GO" id="GO:0006351">
    <property type="term" value="P:DNA-templated transcription"/>
    <property type="evidence" value="ECO:0007669"/>
    <property type="project" value="TreeGrafter"/>
</dbReference>
<dbReference type="STRING" id="1804984.AYM40_23245"/>
<evidence type="ECO:0000256" key="4">
    <source>
        <dbReference type="ARBA" id="ARBA00023163"/>
    </source>
</evidence>
<dbReference type="Proteomes" id="UP000076852">
    <property type="component" value="Chromosome 2"/>
</dbReference>
<dbReference type="InterPro" id="IPR036390">
    <property type="entry name" value="WH_DNA-bd_sf"/>
</dbReference>
<evidence type="ECO:0000256" key="1">
    <source>
        <dbReference type="ARBA" id="ARBA00009437"/>
    </source>
</evidence>
<dbReference type="Gene3D" id="1.10.10.10">
    <property type="entry name" value="Winged helix-like DNA-binding domain superfamily/Winged helix DNA-binding domain"/>
    <property type="match status" value="1"/>
</dbReference>
<dbReference type="GO" id="GO:0043565">
    <property type="term" value="F:sequence-specific DNA binding"/>
    <property type="evidence" value="ECO:0007669"/>
    <property type="project" value="TreeGrafter"/>
</dbReference>
<dbReference type="Pfam" id="PF00126">
    <property type="entry name" value="HTH_1"/>
    <property type="match status" value="1"/>
</dbReference>
<evidence type="ECO:0000313" key="6">
    <source>
        <dbReference type="EMBL" id="ANB75308.1"/>
    </source>
</evidence>
<dbReference type="EMBL" id="CP014579">
    <property type="protein sequence ID" value="ANB75308.1"/>
    <property type="molecule type" value="Genomic_DNA"/>
</dbReference>
<feature type="domain" description="HTH lysR-type" evidence="5">
    <location>
        <begin position="1"/>
        <end position="59"/>
    </location>
</feature>
<evidence type="ECO:0000259" key="5">
    <source>
        <dbReference type="PROSITE" id="PS50931"/>
    </source>
</evidence>
<dbReference type="FunFam" id="1.10.10.10:FF:000001">
    <property type="entry name" value="LysR family transcriptional regulator"/>
    <property type="match status" value="1"/>
</dbReference>
<evidence type="ECO:0000256" key="3">
    <source>
        <dbReference type="ARBA" id="ARBA00023125"/>
    </source>
</evidence>
<keyword evidence="2" id="KW-0805">Transcription regulation</keyword>
<dbReference type="CDD" id="cd08422">
    <property type="entry name" value="PBP2_CrgA_like"/>
    <property type="match status" value="1"/>
</dbReference>
<accession>A0A160FRV4</accession>
<dbReference type="InterPro" id="IPR036388">
    <property type="entry name" value="WH-like_DNA-bd_sf"/>
</dbReference>
<dbReference type="KEGG" id="buz:AYM40_23245"/>
<dbReference type="PANTHER" id="PTHR30537">
    <property type="entry name" value="HTH-TYPE TRANSCRIPTIONAL REGULATOR"/>
    <property type="match status" value="1"/>
</dbReference>